<gene>
    <name evidence="3" type="ORF">AWC12_13880</name>
</gene>
<reference evidence="3 4" key="1">
    <citation type="submission" date="2016-01" db="EMBL/GenBank/DDBJ databases">
        <title>The new phylogeny of the genus Mycobacterium.</title>
        <authorList>
            <person name="Tarcisio F."/>
            <person name="Conor M."/>
            <person name="Antonella G."/>
            <person name="Elisabetta G."/>
            <person name="Giulia F.S."/>
            <person name="Sara T."/>
            <person name="Anna F."/>
            <person name="Clotilde B."/>
            <person name="Roberto B."/>
            <person name="Veronica D.S."/>
            <person name="Fabio R."/>
            <person name="Monica P."/>
            <person name="Olivier J."/>
            <person name="Enrico T."/>
            <person name="Nicola S."/>
        </authorList>
    </citation>
    <scope>NUCLEOTIDE SEQUENCE [LARGE SCALE GENOMIC DNA]</scope>
    <source>
        <strain evidence="3 4">DSM 45541</strain>
    </source>
</reference>
<evidence type="ECO:0000313" key="3">
    <source>
        <dbReference type="EMBL" id="ORV88292.1"/>
    </source>
</evidence>
<dbReference type="PROSITE" id="PS51318">
    <property type="entry name" value="TAT"/>
    <property type="match status" value="1"/>
</dbReference>
<dbReference type="InterPro" id="IPR007969">
    <property type="entry name" value="DUF732"/>
</dbReference>
<dbReference type="RefSeq" id="WP_085174804.1">
    <property type="nucleotide sequence ID" value="NZ_LQPC01000029.1"/>
</dbReference>
<organism evidence="3 4">
    <name type="scientific">Mycolicibacterium iranicum</name>
    <name type="common">Mycobacterium iranicum</name>
    <dbReference type="NCBI Taxonomy" id="912594"/>
    <lineage>
        <taxon>Bacteria</taxon>
        <taxon>Bacillati</taxon>
        <taxon>Actinomycetota</taxon>
        <taxon>Actinomycetes</taxon>
        <taxon>Mycobacteriales</taxon>
        <taxon>Mycobacteriaceae</taxon>
        <taxon>Mycolicibacterium</taxon>
    </lineage>
</organism>
<proteinExistence type="predicted"/>
<dbReference type="Pfam" id="PF05305">
    <property type="entry name" value="DUF732"/>
    <property type="match status" value="1"/>
</dbReference>
<evidence type="ECO:0000256" key="1">
    <source>
        <dbReference type="SAM" id="SignalP"/>
    </source>
</evidence>
<dbReference type="EMBL" id="LQPC01000029">
    <property type="protein sequence ID" value="ORV88292.1"/>
    <property type="molecule type" value="Genomic_DNA"/>
</dbReference>
<protein>
    <recommendedName>
        <fullName evidence="2">DUF732 domain-containing protein</fullName>
    </recommendedName>
</protein>
<name>A0A1X1WP70_MYCIR</name>
<feature type="signal peptide" evidence="1">
    <location>
        <begin position="1"/>
        <end position="31"/>
    </location>
</feature>
<feature type="chain" id="PRO_5012439691" description="DUF732 domain-containing protein" evidence="1">
    <location>
        <begin position="32"/>
        <end position="111"/>
    </location>
</feature>
<dbReference type="Proteomes" id="UP000193622">
    <property type="component" value="Unassembled WGS sequence"/>
</dbReference>
<feature type="domain" description="DUF732" evidence="2">
    <location>
        <begin position="40"/>
        <end position="108"/>
    </location>
</feature>
<comment type="caution">
    <text evidence="3">The sequence shown here is derived from an EMBL/GenBank/DDBJ whole genome shotgun (WGS) entry which is preliminary data.</text>
</comment>
<sequence length="111" mass="10894">MAPTRIGFLATAAAALAAGSALTVGVAPASAWPIPFTAEQQRFIDQSRAAGFPGNDDAIMTAGLQACRVLYTGQGQDAAVAAVTAPYGASPAQASALVGAARGTMCTQAPG</sequence>
<dbReference type="AlphaFoldDB" id="A0A1X1WP70"/>
<evidence type="ECO:0000259" key="2">
    <source>
        <dbReference type="Pfam" id="PF05305"/>
    </source>
</evidence>
<dbReference type="InterPro" id="IPR006311">
    <property type="entry name" value="TAT_signal"/>
</dbReference>
<evidence type="ECO:0000313" key="4">
    <source>
        <dbReference type="Proteomes" id="UP000193622"/>
    </source>
</evidence>
<keyword evidence="1" id="KW-0732">Signal</keyword>
<accession>A0A1X1WP70</accession>